<dbReference type="GO" id="GO:1904423">
    <property type="term" value="C:dehydrodolichyl diphosphate synthase complex"/>
    <property type="evidence" value="ECO:0007669"/>
    <property type="project" value="TreeGrafter"/>
</dbReference>
<protein>
    <recommendedName>
        <fullName evidence="5">Alkyl transferase</fullName>
        <ecNumber evidence="5">2.5.1.-</ecNumber>
    </recommendedName>
</protein>
<evidence type="ECO:0000256" key="1">
    <source>
        <dbReference type="ARBA" id="ARBA00005432"/>
    </source>
</evidence>
<evidence type="ECO:0000256" key="3">
    <source>
        <dbReference type="ARBA" id="ARBA00022842"/>
    </source>
</evidence>
<organism evidence="6 7">
    <name type="scientific">Folsomia candida</name>
    <name type="common">Springtail</name>
    <dbReference type="NCBI Taxonomy" id="158441"/>
    <lineage>
        <taxon>Eukaryota</taxon>
        <taxon>Metazoa</taxon>
        <taxon>Ecdysozoa</taxon>
        <taxon>Arthropoda</taxon>
        <taxon>Hexapoda</taxon>
        <taxon>Collembola</taxon>
        <taxon>Entomobryomorpha</taxon>
        <taxon>Isotomoidea</taxon>
        <taxon>Isotomidae</taxon>
        <taxon>Proisotominae</taxon>
        <taxon>Folsomia</taxon>
    </lineage>
</organism>
<dbReference type="InterPro" id="IPR001441">
    <property type="entry name" value="UPP_synth-like"/>
</dbReference>
<reference evidence="6 7" key="1">
    <citation type="submission" date="2015-12" db="EMBL/GenBank/DDBJ databases">
        <title>The genome of Folsomia candida.</title>
        <authorList>
            <person name="Faddeeva A."/>
            <person name="Derks M.F."/>
            <person name="Anvar Y."/>
            <person name="Smit S."/>
            <person name="Van Straalen N."/>
            <person name="Roelofs D."/>
        </authorList>
    </citation>
    <scope>NUCLEOTIDE SEQUENCE [LARGE SCALE GENOMIC DNA]</scope>
    <source>
        <strain evidence="6 7">VU population</strain>
        <tissue evidence="6">Whole body</tissue>
    </source>
</reference>
<dbReference type="EC" id="2.5.1.-" evidence="5"/>
<dbReference type="STRING" id="158441.A0A226EE23"/>
<dbReference type="HAMAP" id="MF_01139">
    <property type="entry name" value="ISPT"/>
    <property type="match status" value="1"/>
</dbReference>
<dbReference type="InterPro" id="IPR018520">
    <property type="entry name" value="UPP_synth-like_CS"/>
</dbReference>
<dbReference type="InterPro" id="IPR036424">
    <property type="entry name" value="UPP_synth-like_sf"/>
</dbReference>
<dbReference type="Proteomes" id="UP000198287">
    <property type="component" value="Unassembled WGS sequence"/>
</dbReference>
<dbReference type="Gene3D" id="3.40.1180.10">
    <property type="entry name" value="Decaprenyl diphosphate synthase-like"/>
    <property type="match status" value="1"/>
</dbReference>
<evidence type="ECO:0000313" key="6">
    <source>
        <dbReference type="EMBL" id="OXA55782.1"/>
    </source>
</evidence>
<dbReference type="SUPFAM" id="SSF64005">
    <property type="entry name" value="Undecaprenyl diphosphate synthase"/>
    <property type="match status" value="1"/>
</dbReference>
<name>A0A226EE23_FOLCA</name>
<dbReference type="PANTHER" id="PTHR10291:SF43">
    <property type="entry name" value="DEHYDRODOLICHYL DIPHOSPHATE SYNTHASE COMPLEX SUBUNIT DHDDS"/>
    <property type="match status" value="1"/>
</dbReference>
<dbReference type="Pfam" id="PF01255">
    <property type="entry name" value="Prenyltransf"/>
    <property type="match status" value="1"/>
</dbReference>
<evidence type="ECO:0000256" key="5">
    <source>
        <dbReference type="RuleBase" id="RU363018"/>
    </source>
</evidence>
<evidence type="ECO:0000256" key="2">
    <source>
        <dbReference type="ARBA" id="ARBA00022679"/>
    </source>
</evidence>
<evidence type="ECO:0000256" key="4">
    <source>
        <dbReference type="ARBA" id="ARBA00047353"/>
    </source>
</evidence>
<dbReference type="FunFam" id="3.40.1180.10:FF:000005">
    <property type="entry name" value="Alkyl transferase"/>
    <property type="match status" value="1"/>
</dbReference>
<comment type="caution">
    <text evidence="6">The sequence shown here is derived from an EMBL/GenBank/DDBJ whole genome shotgun (WGS) entry which is preliminary data.</text>
</comment>
<dbReference type="EMBL" id="LNIX01000004">
    <property type="protein sequence ID" value="OXA55782.1"/>
    <property type="molecule type" value="Genomic_DNA"/>
</dbReference>
<dbReference type="PROSITE" id="PS01066">
    <property type="entry name" value="UPP_SYNTHASE"/>
    <property type="match status" value="1"/>
</dbReference>
<comment type="catalytic activity">
    <reaction evidence="4">
        <text>n isopentenyl diphosphate + (2E,6E)-farnesyl diphosphate = a di-trans,poly-cis-polyprenyl diphosphate + n diphosphate</text>
        <dbReference type="Rhea" id="RHEA:53008"/>
        <dbReference type="Rhea" id="RHEA-COMP:19494"/>
        <dbReference type="ChEBI" id="CHEBI:33019"/>
        <dbReference type="ChEBI" id="CHEBI:128769"/>
        <dbReference type="ChEBI" id="CHEBI:136960"/>
        <dbReference type="ChEBI" id="CHEBI:175763"/>
        <dbReference type="EC" id="2.5.1.87"/>
    </reaction>
</comment>
<gene>
    <name evidence="6" type="ORF">Fcan01_09958</name>
</gene>
<keyword evidence="7" id="KW-1185">Reference proteome</keyword>
<keyword evidence="2 5" id="KW-0808">Transferase</keyword>
<dbReference type="GO" id="GO:0016094">
    <property type="term" value="P:polyprenol biosynthetic process"/>
    <property type="evidence" value="ECO:0007669"/>
    <property type="project" value="TreeGrafter"/>
</dbReference>
<accession>A0A226EE23</accession>
<proteinExistence type="inferred from homology"/>
<dbReference type="CDD" id="cd00475">
    <property type="entry name" value="Cis_IPPS"/>
    <property type="match status" value="1"/>
</dbReference>
<dbReference type="OrthoDB" id="4173905at2759"/>
<comment type="similarity">
    <text evidence="1 5">Belongs to the UPP synthase family.</text>
</comment>
<sequence>MSWIKDQDDRSWVQKLCTAVLKQGLIPQHVGFILDGNRRYARGQNLQTVEGHRKGFEKLSDTLRWCLDLGITEVTVFVFSIENFKRSEEEVSGLMKLAKEKFQKLLDEEENLMNEGVCVQIVGDWSLVPEDLRILMAKAMYMTRNNTRAKLNVAFAYTSRNEITRGMKLIHQGLLDGSILEDDVDCKLLEESFYILPSKPLDILVRTSGEKRLSDFLLWQSAETVLCFTNVLWPEFTYWHLLSVVFQFQIDKRNLMHLNLKANDLQVTDLAMEQRQHKFIEKIRQQQWKIIADDASRINSSL</sequence>
<dbReference type="PANTHER" id="PTHR10291">
    <property type="entry name" value="DEHYDRODOLICHYL DIPHOSPHATE SYNTHASE FAMILY MEMBER"/>
    <property type="match status" value="1"/>
</dbReference>
<dbReference type="GO" id="GO:0045547">
    <property type="term" value="F:ditrans,polycis-polyprenyl diphosphate synthase [(2E,6E)-farnesyl diphosphate specific] activity"/>
    <property type="evidence" value="ECO:0007669"/>
    <property type="project" value="UniProtKB-EC"/>
</dbReference>
<evidence type="ECO:0000313" key="7">
    <source>
        <dbReference type="Proteomes" id="UP000198287"/>
    </source>
</evidence>
<keyword evidence="3" id="KW-0460">Magnesium</keyword>
<dbReference type="NCBIfam" id="TIGR00055">
    <property type="entry name" value="uppS"/>
    <property type="match status" value="1"/>
</dbReference>
<dbReference type="AlphaFoldDB" id="A0A226EE23"/>
<dbReference type="GO" id="GO:0005783">
    <property type="term" value="C:endoplasmic reticulum"/>
    <property type="evidence" value="ECO:0007669"/>
    <property type="project" value="TreeGrafter"/>
</dbReference>
<dbReference type="OMA" id="FDRRDLW"/>